<evidence type="ECO:0000256" key="2">
    <source>
        <dbReference type="SAM" id="SignalP"/>
    </source>
</evidence>
<reference evidence="4" key="1">
    <citation type="journal article" date="2019" name="Int. J. Syst. Evol. Microbiol.">
        <title>The Global Catalogue of Microorganisms (GCM) 10K type strain sequencing project: providing services to taxonomists for standard genome sequencing and annotation.</title>
        <authorList>
            <consortium name="The Broad Institute Genomics Platform"/>
            <consortium name="The Broad Institute Genome Sequencing Center for Infectious Disease"/>
            <person name="Wu L."/>
            <person name="Ma J."/>
        </authorList>
    </citation>
    <scope>NUCLEOTIDE SEQUENCE [LARGE SCALE GENOMIC DNA]</scope>
    <source>
        <strain evidence="4">JCM 15089</strain>
    </source>
</reference>
<evidence type="ECO:0000313" key="3">
    <source>
        <dbReference type="EMBL" id="GAA0561639.1"/>
    </source>
</evidence>
<evidence type="ECO:0000256" key="1">
    <source>
        <dbReference type="SAM" id="MobiDB-lite"/>
    </source>
</evidence>
<feature type="signal peptide" evidence="2">
    <location>
        <begin position="1"/>
        <end position="22"/>
    </location>
</feature>
<feature type="chain" id="PRO_5047244471" evidence="2">
    <location>
        <begin position="23"/>
        <end position="83"/>
    </location>
</feature>
<comment type="caution">
    <text evidence="3">The sequence shown here is derived from an EMBL/GenBank/DDBJ whole genome shotgun (WGS) entry which is preliminary data.</text>
</comment>
<organism evidence="3 4">
    <name type="scientific">Rhizomicrobium electricum</name>
    <dbReference type="NCBI Taxonomy" id="480070"/>
    <lineage>
        <taxon>Bacteria</taxon>
        <taxon>Pseudomonadati</taxon>
        <taxon>Pseudomonadota</taxon>
        <taxon>Alphaproteobacteria</taxon>
        <taxon>Micropepsales</taxon>
        <taxon>Micropepsaceae</taxon>
        <taxon>Rhizomicrobium</taxon>
    </lineage>
</organism>
<protein>
    <submittedName>
        <fullName evidence="3">Uncharacterized protein</fullName>
    </submittedName>
</protein>
<feature type="region of interest" description="Disordered" evidence="1">
    <location>
        <begin position="44"/>
        <end position="83"/>
    </location>
</feature>
<keyword evidence="2" id="KW-0732">Signal</keyword>
<name>A0ABP3P756_9PROT</name>
<feature type="compositionally biased region" description="Pro residues" evidence="1">
    <location>
        <begin position="73"/>
        <end position="83"/>
    </location>
</feature>
<sequence>MFKLIFRVALAFAAVWMLAPHGSDPGLAQRGYATVQQYMGWQDTPDSAVRAPPKRRDANGKTAKVTTTGAPSNPTPVTPASLP</sequence>
<dbReference type="EMBL" id="BAAADD010000002">
    <property type="protein sequence ID" value="GAA0561639.1"/>
    <property type="molecule type" value="Genomic_DNA"/>
</dbReference>
<proteinExistence type="predicted"/>
<keyword evidence="4" id="KW-1185">Reference proteome</keyword>
<dbReference type="Proteomes" id="UP001499951">
    <property type="component" value="Unassembled WGS sequence"/>
</dbReference>
<accession>A0ABP3P756</accession>
<evidence type="ECO:0000313" key="4">
    <source>
        <dbReference type="Proteomes" id="UP001499951"/>
    </source>
</evidence>
<gene>
    <name evidence="3" type="ORF">GCM10008942_07580</name>
</gene>